<dbReference type="Proteomes" id="UP000276133">
    <property type="component" value="Unassembled WGS sequence"/>
</dbReference>
<proteinExistence type="predicted"/>
<feature type="domain" description="WSC" evidence="1">
    <location>
        <begin position="4"/>
        <end position="39"/>
    </location>
</feature>
<keyword evidence="3" id="KW-1185">Reference proteome</keyword>
<reference evidence="2 3" key="1">
    <citation type="journal article" date="2018" name="Sci. Rep.">
        <title>Genomic signatures of local adaptation to the degree of environmental predictability in rotifers.</title>
        <authorList>
            <person name="Franch-Gras L."/>
            <person name="Hahn C."/>
            <person name="Garcia-Roger E.M."/>
            <person name="Carmona M.J."/>
            <person name="Serra M."/>
            <person name="Gomez A."/>
        </authorList>
    </citation>
    <scope>NUCLEOTIDE SEQUENCE [LARGE SCALE GENOMIC DNA]</scope>
    <source>
        <strain evidence="2">HYR1</strain>
    </source>
</reference>
<gene>
    <name evidence="2" type="ORF">BpHYR1_040566</name>
</gene>
<dbReference type="Pfam" id="PF01822">
    <property type="entry name" value="WSC"/>
    <property type="match status" value="1"/>
</dbReference>
<dbReference type="EMBL" id="REGN01006088">
    <property type="protein sequence ID" value="RNA10950.1"/>
    <property type="molecule type" value="Genomic_DNA"/>
</dbReference>
<dbReference type="AlphaFoldDB" id="A0A3M7QHX6"/>
<sequence length="44" mass="4954">MVSQGPMNSHICIQKCSHTNHKYAILMEGGKCYCTSRYGLNGKY</sequence>
<evidence type="ECO:0000259" key="1">
    <source>
        <dbReference type="Pfam" id="PF01822"/>
    </source>
</evidence>
<accession>A0A3M7QHX6</accession>
<comment type="caution">
    <text evidence="2">The sequence shown here is derived from an EMBL/GenBank/DDBJ whole genome shotgun (WGS) entry which is preliminary data.</text>
</comment>
<name>A0A3M7QHX6_BRAPC</name>
<protein>
    <recommendedName>
        <fullName evidence="1">WSC domain-containing protein</fullName>
    </recommendedName>
</protein>
<dbReference type="InterPro" id="IPR002889">
    <property type="entry name" value="WSC_carb-bd"/>
</dbReference>
<organism evidence="2 3">
    <name type="scientific">Brachionus plicatilis</name>
    <name type="common">Marine rotifer</name>
    <name type="synonym">Brachionus muelleri</name>
    <dbReference type="NCBI Taxonomy" id="10195"/>
    <lineage>
        <taxon>Eukaryota</taxon>
        <taxon>Metazoa</taxon>
        <taxon>Spiralia</taxon>
        <taxon>Gnathifera</taxon>
        <taxon>Rotifera</taxon>
        <taxon>Eurotatoria</taxon>
        <taxon>Monogononta</taxon>
        <taxon>Pseudotrocha</taxon>
        <taxon>Ploima</taxon>
        <taxon>Brachionidae</taxon>
        <taxon>Brachionus</taxon>
    </lineage>
</organism>
<evidence type="ECO:0000313" key="2">
    <source>
        <dbReference type="EMBL" id="RNA10950.1"/>
    </source>
</evidence>
<evidence type="ECO:0000313" key="3">
    <source>
        <dbReference type="Proteomes" id="UP000276133"/>
    </source>
</evidence>